<proteinExistence type="inferred from homology"/>
<dbReference type="PANTHER" id="PTHR45797">
    <property type="entry name" value="RAD54-LIKE"/>
    <property type="match status" value="1"/>
</dbReference>
<dbReference type="Pfam" id="PF24580">
    <property type="entry name" value="DUF7607"/>
    <property type="match status" value="1"/>
</dbReference>
<keyword evidence="4" id="KW-0378">Hydrolase</keyword>
<feature type="domain" description="Helicase C-terminal" evidence="11">
    <location>
        <begin position="1354"/>
        <end position="1511"/>
    </location>
</feature>
<gene>
    <name evidence="12" type="ORF">LECACI_7A003030</name>
</gene>
<feature type="region of interest" description="Disordered" evidence="9">
    <location>
        <begin position="137"/>
        <end position="165"/>
    </location>
</feature>
<protein>
    <submittedName>
        <fullName evidence="12">Transcriptional regulator ATRX</fullName>
    </submittedName>
</protein>
<dbReference type="InterPro" id="IPR000330">
    <property type="entry name" value="SNF2_N"/>
</dbReference>
<dbReference type="InterPro" id="IPR001650">
    <property type="entry name" value="Helicase_C-like"/>
</dbReference>
<comment type="similarity">
    <text evidence="2">Belongs to the SNF2/RAD54 helicase family.</text>
</comment>
<dbReference type="CDD" id="cd18793">
    <property type="entry name" value="SF2_C_SNF"/>
    <property type="match status" value="1"/>
</dbReference>
<feature type="region of interest" description="Disordered" evidence="9">
    <location>
        <begin position="1586"/>
        <end position="1690"/>
    </location>
</feature>
<name>A0AAI8YW27_9PEZI</name>
<feature type="domain" description="Helicase ATP-binding" evidence="10">
    <location>
        <begin position="934"/>
        <end position="1155"/>
    </location>
</feature>
<dbReference type="EMBL" id="CAVMBE010000014">
    <property type="protein sequence ID" value="CAK3936999.1"/>
    <property type="molecule type" value="Genomic_DNA"/>
</dbReference>
<evidence type="ECO:0000313" key="13">
    <source>
        <dbReference type="Proteomes" id="UP001296104"/>
    </source>
</evidence>
<dbReference type="InterPro" id="IPR013761">
    <property type="entry name" value="SAM/pointed_sf"/>
</dbReference>
<keyword evidence="3" id="KW-0547">Nucleotide-binding</keyword>
<reference evidence="12" key="1">
    <citation type="submission" date="2023-11" db="EMBL/GenBank/DDBJ databases">
        <authorList>
            <person name="Alioto T."/>
            <person name="Alioto T."/>
            <person name="Gomez Garrido J."/>
        </authorList>
    </citation>
    <scope>NUCLEOTIDE SEQUENCE</scope>
</reference>
<evidence type="ECO:0000256" key="9">
    <source>
        <dbReference type="SAM" id="MobiDB-lite"/>
    </source>
</evidence>
<dbReference type="PROSITE" id="PS51192">
    <property type="entry name" value="HELICASE_ATP_BIND_1"/>
    <property type="match status" value="1"/>
</dbReference>
<feature type="compositionally biased region" description="Pro residues" evidence="9">
    <location>
        <begin position="1675"/>
        <end position="1690"/>
    </location>
</feature>
<sequence length="1690" mass="188444">MAADPWYWTVAQVADFFRKDAVNYITDLPNARLPDTNVFAHNMEENDVSGACLLNGAIDTAFLKDDCGIRSLGMRSAILHCIAKLKTQSAFLGVQKPPETSAPQTPASLHAFPQPQTAVSAEVPVFDPIGQSVESRKKIRSGEVGIQDERGRKRRKLDLSNSNSPSAGFMGDAGVPVDRLFYGTTGFGQEISLKPDSSIFVQAKDQGFKTFQFSYPEKPPGEVGYVYSQLRHYFNIETAKALRRRGREALAITPYREDLLPNDKAQSATVFQIAPEHPKSVIKVREKVSLLDSEVDYNFMPQTDNGEWDFLNQKWSGNDGQELPEFGQSDSASTSPSLRQEMADEQEEQEQERQKHLTAEQVPEVINQCMESFRNAWKEKKEPLREKNNAWTVWRKTKRSRALRDQLVDDAKSKIKHLEKRLEKQKEWFMEATWESADKLKETCSVMDVSVEEAEELKWKINVWQRKQEPYHVVRHGQHSSSNTKPTAPDLTTAAFIHPDDRMSVEPAVEDDSIEGEQFHTPTGSPVAPHDEGNDGDESDQMSVDHQADAGFVMSAPSSPVSLPEACTDAQKDGLQAAISEDRDDSITDSDSDNKLVSPATLFPSQHSKNRESTPTPENSKFATAWGEPIVISSDSTPAATKKGKKRDEAFSQKQHINDPLNATYNEVKGWDMADLISQCDRLRFLIKLLVDAGVEKRGLMHKHLIKFRKPTFVEKLIDALLAMRKEYEKMGDSEASQTLLGCARIFVAWFHLAPELANENRGFDIDWKKLVQNKPQVTAFTRMLESVLQKKDGKMFEPPKSKPAPGPTADSVVVDLDSSDDADDGPNDTPSKKRNATLTAKLAKSKAVQQSQMDQVKALERQKKFKAAKSQPCYSQPLSQESPATVQMGSSVSSIPVNLLKDEDEDTIFVDQRIAETMKDHQVAGVQFMWREITAGDDAQGCILAHTMGLGKTMQAITLLVALNEAAQSDNPGIYKQLPQHLRLQSADRQLRTLILCPASLLINWRNEIKAWAPKKLANVWTMEATAKASHRAFLEAWHDKGGVLLVGYEVFRSLVLGKLKMDSKSKQDGKDSKAKIAKRKSKEKEEAEDLSEFLTIDPELVIADEAHRLKDEKSQLSLAARQFKTESRIALTGTPMSNDVQEIYALTSWAAPTYLGSAKWFNNQFAKPIKEGNGTDSTTYQRRKGLKKLAVLHSKIEPKVDRAGITVLRGSLSTKQEFVVTLPLLGPQQAAYGKYVAALLGDEKKEKASQVALFSWLQILTLLTNHPLPFKRKLLESPRPSRAHQKALVAEAADSENGSAAPQQEGDDGDDEELEKVVRTLGFSEQVIQDITSSISDDLSANLSAKTNLLLDIIQLSKACDDKVLVFSHYIPVLDYVCDLLRASGISFGRIDGSIATAKREPILKDFQAGKTDVMVISTKAGGVGLNIQRANRVIILDAHFNPTYEEQAIGRAYRLGQKKSVFVYRFMVGGTFETNIYDKQKFKISLVNRVVDKKNTKRAGEINTRDYLYEPKDVPLANDLTTHLDKDPEVLSKLLERQMQRPSELALIRALENTETLMEEEQEQLTAEEQKEVDDEIRADLYEGRPHKKGVGPAVSQSGGFPLRSTQPAPRTKNPNRGAPVGVPSRIMVTFPMHPTSYRSTAPSRAQPNGAHNRLPSSTFVQPQPQQQVPQQMPPDMPHGLPDVPPK</sequence>
<evidence type="ECO:0000256" key="5">
    <source>
        <dbReference type="ARBA" id="ARBA00022806"/>
    </source>
</evidence>
<dbReference type="InterPro" id="IPR014001">
    <property type="entry name" value="Helicase_ATP-bd"/>
</dbReference>
<dbReference type="InterPro" id="IPR056026">
    <property type="entry name" value="DUF7607"/>
</dbReference>
<dbReference type="Proteomes" id="UP001296104">
    <property type="component" value="Unassembled WGS sequence"/>
</dbReference>
<dbReference type="InterPro" id="IPR038718">
    <property type="entry name" value="SNF2-like_sf"/>
</dbReference>
<evidence type="ECO:0000313" key="12">
    <source>
        <dbReference type="EMBL" id="CAK3936999.1"/>
    </source>
</evidence>
<accession>A0AAI8YW27</accession>
<feature type="region of interest" description="Disordered" evidence="9">
    <location>
        <begin position="1287"/>
        <end position="1314"/>
    </location>
</feature>
<keyword evidence="8" id="KW-0539">Nucleus</keyword>
<evidence type="ECO:0000256" key="8">
    <source>
        <dbReference type="ARBA" id="ARBA00023242"/>
    </source>
</evidence>
<feature type="region of interest" description="Disordered" evidence="9">
    <location>
        <begin position="793"/>
        <end position="836"/>
    </location>
</feature>
<evidence type="ECO:0000256" key="1">
    <source>
        <dbReference type="ARBA" id="ARBA00004123"/>
    </source>
</evidence>
<evidence type="ECO:0000256" key="4">
    <source>
        <dbReference type="ARBA" id="ARBA00022801"/>
    </source>
</evidence>
<dbReference type="PROSITE" id="PS51194">
    <property type="entry name" value="HELICASE_CTER"/>
    <property type="match status" value="1"/>
</dbReference>
<comment type="caution">
    <text evidence="12">The sequence shown here is derived from an EMBL/GenBank/DDBJ whole genome shotgun (WGS) entry which is preliminary data.</text>
</comment>
<evidence type="ECO:0000256" key="7">
    <source>
        <dbReference type="ARBA" id="ARBA00023125"/>
    </source>
</evidence>
<feature type="compositionally biased region" description="Acidic residues" evidence="9">
    <location>
        <begin position="818"/>
        <end position="827"/>
    </location>
</feature>
<dbReference type="Gene3D" id="3.40.50.10810">
    <property type="entry name" value="Tandem AAA-ATPase domain"/>
    <property type="match status" value="1"/>
</dbReference>
<evidence type="ECO:0000256" key="6">
    <source>
        <dbReference type="ARBA" id="ARBA00022840"/>
    </source>
</evidence>
<feature type="compositionally biased region" description="Polar residues" evidence="9">
    <location>
        <begin position="1640"/>
        <end position="1650"/>
    </location>
</feature>
<feature type="region of interest" description="Disordered" evidence="9">
    <location>
        <begin position="634"/>
        <end position="655"/>
    </location>
</feature>
<keyword evidence="13" id="KW-1185">Reference proteome</keyword>
<dbReference type="Pfam" id="PF00176">
    <property type="entry name" value="SNF2-rel_dom"/>
    <property type="match status" value="1"/>
</dbReference>
<comment type="subcellular location">
    <subcellularLocation>
        <location evidence="1">Nucleus</location>
    </subcellularLocation>
</comment>
<dbReference type="InterPro" id="IPR044574">
    <property type="entry name" value="ARIP4-like"/>
</dbReference>
<feature type="compositionally biased region" description="Basic and acidic residues" evidence="9">
    <location>
        <begin position="1066"/>
        <end position="1076"/>
    </location>
</feature>
<feature type="region of interest" description="Disordered" evidence="9">
    <location>
        <begin position="496"/>
        <end position="542"/>
    </location>
</feature>
<dbReference type="Gene3D" id="1.10.150.50">
    <property type="entry name" value="Transcription Factor, Ets-1"/>
    <property type="match status" value="1"/>
</dbReference>
<feature type="region of interest" description="Disordered" evidence="9">
    <location>
        <begin position="319"/>
        <end position="358"/>
    </location>
</feature>
<dbReference type="SMART" id="SM00487">
    <property type="entry name" value="DEXDc"/>
    <property type="match status" value="1"/>
</dbReference>
<dbReference type="PANTHER" id="PTHR45797:SF1">
    <property type="entry name" value="HELICASE ARIP4"/>
    <property type="match status" value="1"/>
</dbReference>
<feature type="compositionally biased region" description="Low complexity" evidence="9">
    <location>
        <begin position="1664"/>
        <end position="1674"/>
    </location>
</feature>
<evidence type="ECO:0000259" key="10">
    <source>
        <dbReference type="PROSITE" id="PS51192"/>
    </source>
</evidence>
<dbReference type="Pfam" id="PF00271">
    <property type="entry name" value="Helicase_C"/>
    <property type="match status" value="1"/>
</dbReference>
<feature type="region of interest" description="Disordered" evidence="9">
    <location>
        <begin position="581"/>
        <end position="621"/>
    </location>
</feature>
<dbReference type="GO" id="GO:0004386">
    <property type="term" value="F:helicase activity"/>
    <property type="evidence" value="ECO:0007669"/>
    <property type="project" value="UniProtKB-KW"/>
</dbReference>
<dbReference type="GO" id="GO:0005524">
    <property type="term" value="F:ATP binding"/>
    <property type="evidence" value="ECO:0007669"/>
    <property type="project" value="UniProtKB-KW"/>
</dbReference>
<dbReference type="Gene3D" id="3.40.50.300">
    <property type="entry name" value="P-loop containing nucleotide triphosphate hydrolases"/>
    <property type="match status" value="1"/>
</dbReference>
<dbReference type="InterPro" id="IPR027417">
    <property type="entry name" value="P-loop_NTPase"/>
</dbReference>
<dbReference type="GO" id="GO:0005634">
    <property type="term" value="C:nucleus"/>
    <property type="evidence" value="ECO:0007669"/>
    <property type="project" value="UniProtKB-SubCell"/>
</dbReference>
<evidence type="ECO:0000259" key="11">
    <source>
        <dbReference type="PROSITE" id="PS51194"/>
    </source>
</evidence>
<feature type="compositionally biased region" description="Polar residues" evidence="9">
    <location>
        <begin position="1598"/>
        <end position="1618"/>
    </location>
</feature>
<dbReference type="SMART" id="SM00490">
    <property type="entry name" value="HELICc"/>
    <property type="match status" value="1"/>
</dbReference>
<dbReference type="SUPFAM" id="SSF52540">
    <property type="entry name" value="P-loop containing nucleoside triphosphate hydrolases"/>
    <property type="match status" value="2"/>
</dbReference>
<dbReference type="InterPro" id="IPR049730">
    <property type="entry name" value="SNF2/RAD54-like_C"/>
</dbReference>
<feature type="compositionally biased region" description="Polar residues" evidence="9">
    <location>
        <begin position="603"/>
        <end position="621"/>
    </location>
</feature>
<evidence type="ECO:0000256" key="3">
    <source>
        <dbReference type="ARBA" id="ARBA00022741"/>
    </source>
</evidence>
<feature type="region of interest" description="Disordered" evidence="9">
    <location>
        <begin position="1066"/>
        <end position="1085"/>
    </location>
</feature>
<feature type="compositionally biased region" description="Acidic residues" evidence="9">
    <location>
        <begin position="582"/>
        <end position="591"/>
    </location>
</feature>
<keyword evidence="7" id="KW-0238">DNA-binding</keyword>
<dbReference type="GO" id="GO:0016887">
    <property type="term" value="F:ATP hydrolysis activity"/>
    <property type="evidence" value="ECO:0007669"/>
    <property type="project" value="InterPro"/>
</dbReference>
<keyword evidence="6" id="KW-0067">ATP-binding</keyword>
<feature type="compositionally biased region" description="Polar residues" evidence="9">
    <location>
        <begin position="328"/>
        <end position="338"/>
    </location>
</feature>
<dbReference type="GO" id="GO:0003677">
    <property type="term" value="F:DNA binding"/>
    <property type="evidence" value="ECO:0007669"/>
    <property type="project" value="UniProtKB-KW"/>
</dbReference>
<keyword evidence="5" id="KW-0347">Helicase</keyword>
<evidence type="ECO:0000256" key="2">
    <source>
        <dbReference type="ARBA" id="ARBA00007025"/>
    </source>
</evidence>
<organism evidence="12 13">
    <name type="scientific">Lecanosticta acicola</name>
    <dbReference type="NCBI Taxonomy" id="111012"/>
    <lineage>
        <taxon>Eukaryota</taxon>
        <taxon>Fungi</taxon>
        <taxon>Dikarya</taxon>
        <taxon>Ascomycota</taxon>
        <taxon>Pezizomycotina</taxon>
        <taxon>Dothideomycetes</taxon>
        <taxon>Dothideomycetidae</taxon>
        <taxon>Mycosphaerellales</taxon>
        <taxon>Mycosphaerellaceae</taxon>
        <taxon>Lecanosticta</taxon>
    </lineage>
</organism>